<sequence length="147" mass="15577">MLLIRAAIFTAVVAGGAFAPAAVRSAPADRASSPLLPLTNSDEESTTETGCTSTFHVANLDHLQLVGTELVLRDTRGLHACRLTEANTRALDEGQRAIACSQYRLQVRRVGRTSTNAASDSSSTRAFLTIDRGGTVATMLGRWTVAC</sequence>
<accession>A0A1H8DY15</accession>
<dbReference type="STRING" id="1166340.SAMN05192583_2098"/>
<evidence type="ECO:0000256" key="2">
    <source>
        <dbReference type="SAM" id="SignalP"/>
    </source>
</evidence>
<keyword evidence="2" id="KW-0732">Signal</keyword>
<evidence type="ECO:0000313" key="3">
    <source>
        <dbReference type="EMBL" id="SEN12065.1"/>
    </source>
</evidence>
<reference evidence="4" key="1">
    <citation type="submission" date="2016-10" db="EMBL/GenBank/DDBJ databases">
        <authorList>
            <person name="Varghese N."/>
            <person name="Submissions S."/>
        </authorList>
    </citation>
    <scope>NUCLEOTIDE SEQUENCE [LARGE SCALE GENOMIC DNA]</scope>
    <source>
        <strain evidence="4">S6-262</strain>
    </source>
</reference>
<evidence type="ECO:0000256" key="1">
    <source>
        <dbReference type="SAM" id="MobiDB-lite"/>
    </source>
</evidence>
<proteinExistence type="predicted"/>
<dbReference type="EMBL" id="FOCF01000004">
    <property type="protein sequence ID" value="SEN12065.1"/>
    <property type="molecule type" value="Genomic_DNA"/>
</dbReference>
<gene>
    <name evidence="3" type="ORF">SAMN05192583_2098</name>
</gene>
<feature type="region of interest" description="Disordered" evidence="1">
    <location>
        <begin position="29"/>
        <end position="49"/>
    </location>
</feature>
<feature type="chain" id="PRO_5011599616" evidence="2">
    <location>
        <begin position="22"/>
        <end position="147"/>
    </location>
</feature>
<keyword evidence="4" id="KW-1185">Reference proteome</keyword>
<protein>
    <submittedName>
        <fullName evidence="3">Uncharacterized protein</fullName>
    </submittedName>
</protein>
<organism evidence="3 4">
    <name type="scientific">Sphingomonas gellani</name>
    <dbReference type="NCBI Taxonomy" id="1166340"/>
    <lineage>
        <taxon>Bacteria</taxon>
        <taxon>Pseudomonadati</taxon>
        <taxon>Pseudomonadota</taxon>
        <taxon>Alphaproteobacteria</taxon>
        <taxon>Sphingomonadales</taxon>
        <taxon>Sphingomonadaceae</taxon>
        <taxon>Sphingomonas</taxon>
    </lineage>
</organism>
<evidence type="ECO:0000313" key="4">
    <source>
        <dbReference type="Proteomes" id="UP000199206"/>
    </source>
</evidence>
<feature type="signal peptide" evidence="2">
    <location>
        <begin position="1"/>
        <end position="21"/>
    </location>
</feature>
<name>A0A1H8DY15_9SPHN</name>
<dbReference type="Proteomes" id="UP000199206">
    <property type="component" value="Unassembled WGS sequence"/>
</dbReference>
<dbReference type="AlphaFoldDB" id="A0A1H8DY15"/>